<dbReference type="InterPro" id="IPR036259">
    <property type="entry name" value="MFS_trans_sf"/>
</dbReference>
<evidence type="ECO:0000256" key="1">
    <source>
        <dbReference type="ARBA" id="ARBA00022692"/>
    </source>
</evidence>
<dbReference type="EMBL" id="SSNY01000006">
    <property type="protein sequence ID" value="THF56943.1"/>
    <property type="molecule type" value="Genomic_DNA"/>
</dbReference>
<feature type="transmembrane region" description="Helical" evidence="4">
    <location>
        <begin position="218"/>
        <end position="241"/>
    </location>
</feature>
<feature type="transmembrane region" description="Helical" evidence="4">
    <location>
        <begin position="78"/>
        <end position="96"/>
    </location>
</feature>
<evidence type="ECO:0000259" key="5">
    <source>
        <dbReference type="PROSITE" id="PS50850"/>
    </source>
</evidence>
<evidence type="ECO:0000256" key="4">
    <source>
        <dbReference type="SAM" id="Phobius"/>
    </source>
</evidence>
<name>A0ABY2Q6B6_9HYPH</name>
<keyword evidence="1 4" id="KW-0812">Transmembrane</keyword>
<comment type="caution">
    <text evidence="6">The sequence shown here is derived from an EMBL/GenBank/DDBJ whole genome shotgun (WGS) entry which is preliminary data.</text>
</comment>
<dbReference type="Proteomes" id="UP000306441">
    <property type="component" value="Unassembled WGS sequence"/>
</dbReference>
<feature type="transmembrane region" description="Helical" evidence="4">
    <location>
        <begin position="253"/>
        <end position="274"/>
    </location>
</feature>
<feature type="transmembrane region" description="Helical" evidence="4">
    <location>
        <begin position="52"/>
        <end position="72"/>
    </location>
</feature>
<evidence type="ECO:0000313" key="6">
    <source>
        <dbReference type="EMBL" id="THF56943.1"/>
    </source>
</evidence>
<dbReference type="Pfam" id="PF07690">
    <property type="entry name" value="MFS_1"/>
    <property type="match status" value="1"/>
</dbReference>
<feature type="transmembrane region" description="Helical" evidence="4">
    <location>
        <begin position="12"/>
        <end position="31"/>
    </location>
</feature>
<dbReference type="SUPFAM" id="SSF103473">
    <property type="entry name" value="MFS general substrate transporter"/>
    <property type="match status" value="1"/>
</dbReference>
<keyword evidence="2 4" id="KW-1133">Transmembrane helix</keyword>
<sequence>MTAAPSNHNLGTPVIVLMAVASALTVANVYFNQALLPAIATDFGISPREVGLIATLSQLGYALGIVLVVPLGDRNEPRSLVRILLIGVAAALAAAASAPKLSILAGLSIVICMGTCVPQIVLPLAAGLTRPERRGRVIASVQTGLVLGILLSRTLAGIGANSFGWRPVYIIAAGLMLSSAIVLPMVLPRRGALSATVAYLTLLGSLWGLVCREAKLRLSCLLGAAIFAAFSAFWTTIPFRLQQPPFNSDLAGVGYFALWGGIGGLASLFAGGLIDRFGQDRVSVAAVVLAAASIVLGAIWPSSYIALVASGNLLSFALSAGQIANQARIFCLGAEIRSRLNTIYMASTFAGGAIGSAGAGIVWASHGWTGVCGFALICVAVAAASLAGAGITTLRTRSANGEA</sequence>
<organism evidence="6 7">
    <name type="scientific">Ollibium composti</name>
    <dbReference type="NCBI Taxonomy" id="2675109"/>
    <lineage>
        <taxon>Bacteria</taxon>
        <taxon>Pseudomonadati</taxon>
        <taxon>Pseudomonadota</taxon>
        <taxon>Alphaproteobacteria</taxon>
        <taxon>Hyphomicrobiales</taxon>
        <taxon>Phyllobacteriaceae</taxon>
        <taxon>Ollibium</taxon>
    </lineage>
</organism>
<dbReference type="PANTHER" id="PTHR42910:SF1">
    <property type="entry name" value="MAJOR FACILITATOR SUPERFAMILY (MFS) PROFILE DOMAIN-CONTAINING PROTEIN"/>
    <property type="match status" value="1"/>
</dbReference>
<gene>
    <name evidence="6" type="ORF">E6C48_11480</name>
</gene>
<proteinExistence type="predicted"/>
<reference evidence="6 7" key="1">
    <citation type="submission" date="2019-04" db="EMBL/GenBank/DDBJ databases">
        <title>Mesorhizobium composti sp. nov., isolated from compost.</title>
        <authorList>
            <person name="Lin S.-Y."/>
            <person name="Hameed A."/>
            <person name="Hsieh Y.-T."/>
            <person name="Young C.-C."/>
        </authorList>
    </citation>
    <scope>NUCLEOTIDE SEQUENCE [LARGE SCALE GENOMIC DNA]</scope>
    <source>
        <strain evidence="6 7">CC-YTH430</strain>
    </source>
</reference>
<feature type="transmembrane region" description="Helical" evidence="4">
    <location>
        <begin position="343"/>
        <end position="362"/>
    </location>
</feature>
<dbReference type="InterPro" id="IPR020846">
    <property type="entry name" value="MFS_dom"/>
</dbReference>
<feature type="transmembrane region" description="Helical" evidence="4">
    <location>
        <begin position="286"/>
        <end position="307"/>
    </location>
</feature>
<feature type="transmembrane region" description="Helical" evidence="4">
    <location>
        <begin position="368"/>
        <end position="391"/>
    </location>
</feature>
<evidence type="ECO:0000256" key="2">
    <source>
        <dbReference type="ARBA" id="ARBA00022989"/>
    </source>
</evidence>
<feature type="domain" description="Major facilitator superfamily (MFS) profile" evidence="5">
    <location>
        <begin position="14"/>
        <end position="397"/>
    </location>
</feature>
<evidence type="ECO:0000313" key="7">
    <source>
        <dbReference type="Proteomes" id="UP000306441"/>
    </source>
</evidence>
<keyword evidence="7" id="KW-1185">Reference proteome</keyword>
<dbReference type="RefSeq" id="WP_136357281.1">
    <property type="nucleotide sequence ID" value="NZ_SSNY01000006.1"/>
</dbReference>
<accession>A0ABY2Q6B6</accession>
<dbReference type="CDD" id="cd17324">
    <property type="entry name" value="MFS_NepI_like"/>
    <property type="match status" value="1"/>
</dbReference>
<protein>
    <submittedName>
        <fullName evidence="6">MFS transporter</fullName>
    </submittedName>
</protein>
<keyword evidence="3 4" id="KW-0472">Membrane</keyword>
<dbReference type="PROSITE" id="PS50850">
    <property type="entry name" value="MFS"/>
    <property type="match status" value="1"/>
</dbReference>
<evidence type="ECO:0000256" key="3">
    <source>
        <dbReference type="ARBA" id="ARBA00023136"/>
    </source>
</evidence>
<dbReference type="Gene3D" id="1.20.1250.20">
    <property type="entry name" value="MFS general substrate transporter like domains"/>
    <property type="match status" value="1"/>
</dbReference>
<feature type="transmembrane region" description="Helical" evidence="4">
    <location>
        <begin position="168"/>
        <end position="187"/>
    </location>
</feature>
<dbReference type="InterPro" id="IPR011701">
    <property type="entry name" value="MFS"/>
</dbReference>
<dbReference type="PANTHER" id="PTHR42910">
    <property type="entry name" value="TRANSPORTER SCO4007-RELATED"/>
    <property type="match status" value="1"/>
</dbReference>
<feature type="transmembrane region" description="Helical" evidence="4">
    <location>
        <begin position="103"/>
        <end position="125"/>
    </location>
</feature>
<feature type="transmembrane region" description="Helical" evidence="4">
    <location>
        <begin position="193"/>
        <end position="211"/>
    </location>
</feature>